<name>A0A973X0J7_9BRAD</name>
<dbReference type="Gene3D" id="1.20.58.430">
    <property type="entry name" value="Type IV secretion system, VirB5-domain"/>
    <property type="match status" value="1"/>
</dbReference>
<dbReference type="InterPro" id="IPR023220">
    <property type="entry name" value="T4SS_VirB5-domain"/>
</dbReference>
<dbReference type="AlphaFoldDB" id="A0A973X0J7"/>
<protein>
    <submittedName>
        <fullName evidence="1">Uncharacterized protein</fullName>
    </submittedName>
</protein>
<evidence type="ECO:0000313" key="1">
    <source>
        <dbReference type="EMBL" id="NVL11988.1"/>
    </source>
</evidence>
<comment type="caution">
    <text evidence="1">The sequence shown here is derived from an EMBL/GenBank/DDBJ whole genome shotgun (WGS) entry which is preliminary data.</text>
</comment>
<dbReference type="EMBL" id="JABWSX010000002">
    <property type="protein sequence ID" value="NVL11988.1"/>
    <property type="molecule type" value="Genomic_DNA"/>
</dbReference>
<organism evidence="1">
    <name type="scientific">Bradyrhizobium quebecense</name>
    <dbReference type="NCBI Taxonomy" id="2748629"/>
    <lineage>
        <taxon>Bacteria</taxon>
        <taxon>Pseudomonadati</taxon>
        <taxon>Pseudomonadota</taxon>
        <taxon>Alphaproteobacteria</taxon>
        <taxon>Hyphomicrobiales</taxon>
        <taxon>Nitrobacteraceae</taxon>
        <taxon>Bradyrhizobium</taxon>
    </lineage>
</organism>
<proteinExistence type="predicted"/>
<gene>
    <name evidence="1" type="ORF">HU230_41380</name>
</gene>
<sequence length="183" mass="19422">MQLFASSAKAVAAISGPKPFPVNNEAADIAARKGGSAPAEMASAALTGALVGPGDIRESIFGFRERYRLDDAFALRHDKKLGKIAYLSAQAAVTAYTAEDSYKRANASMGRINGYITALENSAELKTSVDINTRVMIEVAQQLNETLRTQSAIASMAGSYFMVLGSDSAEPDSVRVLPNDIDK</sequence>
<reference evidence="1" key="1">
    <citation type="submission" date="2020-06" db="EMBL/GenBank/DDBJ databases">
        <title>Whole Genome Sequence of Bradyrhizobium sp. Strain 66S1MB.</title>
        <authorList>
            <person name="Bromfield E."/>
            <person name="Cloutier S."/>
        </authorList>
    </citation>
    <scope>NUCLEOTIDE SEQUENCE</scope>
    <source>
        <strain evidence="1">66S1MB</strain>
    </source>
</reference>
<dbReference type="SUPFAM" id="SSF101082">
    <property type="entry name" value="Typo IV secretion system protein TraC"/>
    <property type="match status" value="1"/>
</dbReference>
<accession>A0A973X0J7</accession>
<dbReference type="InterPro" id="IPR014158">
    <property type="entry name" value="T4SS_VirB5"/>
</dbReference>
<dbReference type="Pfam" id="PF07996">
    <property type="entry name" value="T4SS"/>
    <property type="match status" value="1"/>
</dbReference>